<dbReference type="SMR" id="A0A0C2C472"/>
<dbReference type="EMBL" id="KN777671">
    <property type="protein sequence ID" value="KIH44452.1"/>
    <property type="molecule type" value="Genomic_DNA"/>
</dbReference>
<dbReference type="SUPFAM" id="SSF55797">
    <property type="entry name" value="PR-1-like"/>
    <property type="match status" value="2"/>
</dbReference>
<dbReference type="OrthoDB" id="414826at2759"/>
<evidence type="ECO:0000313" key="3">
    <source>
        <dbReference type="Proteomes" id="UP000054047"/>
    </source>
</evidence>
<dbReference type="Gene3D" id="3.40.33.10">
    <property type="entry name" value="CAP"/>
    <property type="match status" value="2"/>
</dbReference>
<proteinExistence type="predicted"/>
<dbReference type="AlphaFoldDB" id="A0A0C2C472"/>
<keyword evidence="3" id="KW-1185">Reference proteome</keyword>
<dbReference type="InterPro" id="IPR014044">
    <property type="entry name" value="CAP_dom"/>
</dbReference>
<evidence type="ECO:0000313" key="2">
    <source>
        <dbReference type="EMBL" id="KIH44452.1"/>
    </source>
</evidence>
<reference evidence="2 3" key="1">
    <citation type="submission" date="2013-12" db="EMBL/GenBank/DDBJ databases">
        <title>Draft genome of the parsitic nematode Ancylostoma duodenale.</title>
        <authorList>
            <person name="Mitreva M."/>
        </authorList>
    </citation>
    <scope>NUCLEOTIDE SEQUENCE [LARGE SCALE GENOMIC DNA]</scope>
    <source>
        <strain evidence="2 3">Zhejiang</strain>
    </source>
</reference>
<feature type="domain" description="SCP" evidence="1">
    <location>
        <begin position="1"/>
        <end position="102"/>
    </location>
</feature>
<organism evidence="2 3">
    <name type="scientific">Ancylostoma duodenale</name>
    <dbReference type="NCBI Taxonomy" id="51022"/>
    <lineage>
        <taxon>Eukaryota</taxon>
        <taxon>Metazoa</taxon>
        <taxon>Ecdysozoa</taxon>
        <taxon>Nematoda</taxon>
        <taxon>Chromadorea</taxon>
        <taxon>Rhabditida</taxon>
        <taxon>Rhabditina</taxon>
        <taxon>Rhabditomorpha</taxon>
        <taxon>Strongyloidea</taxon>
        <taxon>Ancylostomatidae</taxon>
        <taxon>Ancylostomatinae</taxon>
        <taxon>Ancylostoma</taxon>
    </lineage>
</organism>
<feature type="non-terminal residue" evidence="2">
    <location>
        <position position="261"/>
    </location>
</feature>
<evidence type="ECO:0000259" key="1">
    <source>
        <dbReference type="Pfam" id="PF00188"/>
    </source>
</evidence>
<dbReference type="InterPro" id="IPR035940">
    <property type="entry name" value="CAP_sf"/>
</dbReference>
<accession>A0A0C2C472</accession>
<dbReference type="Pfam" id="PF00188">
    <property type="entry name" value="CAP"/>
    <property type="match status" value="1"/>
</dbReference>
<sequence>YWDCALEADAQEEAVKCPSAAPTIGTYGIAFTEITTKAACNASVVVSDTLKTWWKEGAQKQTDQTKVQDNDIFSQMAYSESDSFACTYHPCSNSKMSFLCVYSKDGKGANDLYASGGADKSKICQDCANDCVVGLCNVAPAALLPIDTMCQTNPNSKTLMTDDLRKQAFNMHNYYRRVLASGWAKDAKLVYAKPSQAMPALTEYDCTLEETIMTHLKDCAGTAATTNKAQNFVALNDYKSPREDVLQTGSFPYDTCEMLVK</sequence>
<dbReference type="Proteomes" id="UP000054047">
    <property type="component" value="Unassembled WGS sequence"/>
</dbReference>
<protein>
    <recommendedName>
        <fullName evidence="1">SCP domain-containing protein</fullName>
    </recommendedName>
</protein>
<gene>
    <name evidence="2" type="ORF">ANCDUO_25522</name>
</gene>
<name>A0A0C2C472_9BILA</name>
<feature type="non-terminal residue" evidence="2">
    <location>
        <position position="1"/>
    </location>
</feature>